<evidence type="ECO:0000313" key="6">
    <source>
        <dbReference type="Proteomes" id="UP000826195"/>
    </source>
</evidence>
<dbReference type="GO" id="GO:0005615">
    <property type="term" value="C:extracellular space"/>
    <property type="evidence" value="ECO:0007669"/>
    <property type="project" value="TreeGrafter"/>
</dbReference>
<dbReference type="InterPro" id="IPR031311">
    <property type="entry name" value="CHIT_BIND_RR_consensus"/>
</dbReference>
<dbReference type="PROSITE" id="PS51155">
    <property type="entry name" value="CHIT_BIND_RR_2"/>
    <property type="match status" value="1"/>
</dbReference>
<dbReference type="GO" id="GO:0042302">
    <property type="term" value="F:structural constituent of cuticle"/>
    <property type="evidence" value="ECO:0007669"/>
    <property type="project" value="UniProtKB-UniRule"/>
</dbReference>
<dbReference type="GO" id="GO:0031012">
    <property type="term" value="C:extracellular matrix"/>
    <property type="evidence" value="ECO:0007669"/>
    <property type="project" value="TreeGrafter"/>
</dbReference>
<feature type="signal peptide" evidence="4">
    <location>
        <begin position="1"/>
        <end position="16"/>
    </location>
</feature>
<comment type="caution">
    <text evidence="5">The sequence shown here is derived from an EMBL/GenBank/DDBJ whole genome shotgun (WGS) entry which is preliminary data.</text>
</comment>
<dbReference type="EMBL" id="JAHXZJ010002237">
    <property type="protein sequence ID" value="KAH0545615.1"/>
    <property type="molecule type" value="Genomic_DNA"/>
</dbReference>
<keyword evidence="1 2" id="KW-0193">Cuticle</keyword>
<keyword evidence="6" id="KW-1185">Reference proteome</keyword>
<evidence type="ECO:0000313" key="5">
    <source>
        <dbReference type="EMBL" id="KAH0545615.1"/>
    </source>
</evidence>
<name>A0AAV7I3R0_COTGL</name>
<dbReference type="PANTHER" id="PTHR12236:SF98">
    <property type="entry name" value="CUTICULAR PROTEIN 56F"/>
    <property type="match status" value="1"/>
</dbReference>
<dbReference type="PRINTS" id="PR00947">
    <property type="entry name" value="CUTICLE"/>
</dbReference>
<keyword evidence="4" id="KW-0732">Signal</keyword>
<feature type="compositionally biased region" description="Polar residues" evidence="3">
    <location>
        <begin position="30"/>
        <end position="41"/>
    </location>
</feature>
<dbReference type="Proteomes" id="UP000826195">
    <property type="component" value="Unassembled WGS sequence"/>
</dbReference>
<gene>
    <name evidence="5" type="ORF">KQX54_001699</name>
</gene>
<feature type="compositionally biased region" description="Low complexity" evidence="3">
    <location>
        <begin position="269"/>
        <end position="297"/>
    </location>
</feature>
<feature type="compositionally biased region" description="Polar residues" evidence="3">
    <location>
        <begin position="132"/>
        <end position="152"/>
    </location>
</feature>
<organism evidence="5 6">
    <name type="scientific">Cotesia glomerata</name>
    <name type="common">Lepidopteran parasitic wasp</name>
    <name type="synonym">Apanteles glomeratus</name>
    <dbReference type="NCBI Taxonomy" id="32391"/>
    <lineage>
        <taxon>Eukaryota</taxon>
        <taxon>Metazoa</taxon>
        <taxon>Ecdysozoa</taxon>
        <taxon>Arthropoda</taxon>
        <taxon>Hexapoda</taxon>
        <taxon>Insecta</taxon>
        <taxon>Pterygota</taxon>
        <taxon>Neoptera</taxon>
        <taxon>Endopterygota</taxon>
        <taxon>Hymenoptera</taxon>
        <taxon>Apocrita</taxon>
        <taxon>Ichneumonoidea</taxon>
        <taxon>Braconidae</taxon>
        <taxon>Microgastrinae</taxon>
        <taxon>Cotesia</taxon>
    </lineage>
</organism>
<evidence type="ECO:0000256" key="2">
    <source>
        <dbReference type="PROSITE-ProRule" id="PRU00497"/>
    </source>
</evidence>
<feature type="region of interest" description="Disordered" evidence="3">
    <location>
        <begin position="100"/>
        <end position="166"/>
    </location>
</feature>
<feature type="region of interest" description="Disordered" evidence="3">
    <location>
        <begin position="20"/>
        <end position="77"/>
    </location>
</feature>
<reference evidence="5 6" key="1">
    <citation type="journal article" date="2021" name="J. Hered.">
        <title>A chromosome-level genome assembly of the parasitoid wasp, Cotesia glomerata (Hymenoptera: Braconidae).</title>
        <authorList>
            <person name="Pinto B.J."/>
            <person name="Weis J.J."/>
            <person name="Gamble T."/>
            <person name="Ode P.J."/>
            <person name="Paul R."/>
            <person name="Zaspel J.M."/>
        </authorList>
    </citation>
    <scope>NUCLEOTIDE SEQUENCE [LARGE SCALE GENOMIC DNA]</scope>
    <source>
        <strain evidence="5">CgM1</strain>
    </source>
</reference>
<evidence type="ECO:0000256" key="4">
    <source>
        <dbReference type="SAM" id="SignalP"/>
    </source>
</evidence>
<dbReference type="InterPro" id="IPR000618">
    <property type="entry name" value="Insect_cuticle"/>
</dbReference>
<feature type="compositionally biased region" description="Polar residues" evidence="3">
    <location>
        <begin position="252"/>
        <end position="264"/>
    </location>
</feature>
<feature type="compositionally biased region" description="Polar residues" evidence="3">
    <location>
        <begin position="48"/>
        <end position="77"/>
    </location>
</feature>
<feature type="compositionally biased region" description="Low complexity" evidence="3">
    <location>
        <begin position="100"/>
        <end position="129"/>
    </location>
</feature>
<feature type="compositionally biased region" description="Low complexity" evidence="3">
    <location>
        <begin position="153"/>
        <end position="166"/>
    </location>
</feature>
<feature type="region of interest" description="Disordered" evidence="3">
    <location>
        <begin position="202"/>
        <end position="222"/>
    </location>
</feature>
<dbReference type="PROSITE" id="PS00233">
    <property type="entry name" value="CHIT_BIND_RR_1"/>
    <property type="match status" value="1"/>
</dbReference>
<dbReference type="Pfam" id="PF00379">
    <property type="entry name" value="Chitin_bind_4"/>
    <property type="match status" value="1"/>
</dbReference>
<dbReference type="PANTHER" id="PTHR12236">
    <property type="entry name" value="STRUCTURAL CONTITUENT OF CUTICLE"/>
    <property type="match status" value="1"/>
</dbReference>
<proteinExistence type="predicted"/>
<accession>A0AAV7I3R0</accession>
<evidence type="ECO:0000256" key="1">
    <source>
        <dbReference type="ARBA" id="ARBA00022460"/>
    </source>
</evidence>
<dbReference type="InterPro" id="IPR051217">
    <property type="entry name" value="Insect_Cuticle_Struc_Prot"/>
</dbReference>
<feature type="chain" id="PRO_5043899719" evidence="4">
    <location>
        <begin position="17"/>
        <end position="438"/>
    </location>
</feature>
<feature type="region of interest" description="Disordered" evidence="3">
    <location>
        <begin position="252"/>
        <end position="297"/>
    </location>
</feature>
<sequence length="438" mass="46184">MKVIIILSIATSVTLGSLEPAGYKPPLGSRSPSGYSTTGQSDRYLPPSLSSQLASHRSISNQGLTPESHYLPTSYQSPSQNVIPNSLYLPTSNIRSSSLSSLSTLSGIPNSSSSSSSSSGTSVVGGIPSLQYLPSQPSISRQNPFNSIQNPESITTTSTTATGGITSTLDHRISNSLGIPNTPTVSSSPTVTSRLHTLNRNTVGSGTAVSSSQYLPPSMSLVSTSKHSDRFIQSVPSSNYLASAVVSKQNQYHGRINQPSSTSAVAVPGSIGLSSPPSPSSSSSSSSSTSSSSTSSGIISNSYLTPNKLSSSLLSQNNQYIGTSTAISGQPGRQSNILVGGNINQPPGNYYSSDETFSGYDNNHKALANYEFEYHVNDEYGNDFSHKETKNDDNKVTRGVYTVLLPDGRKQIVHYTADQDGFKPTITYEESPAPGYQY</sequence>
<dbReference type="AlphaFoldDB" id="A0AAV7I3R0"/>
<evidence type="ECO:0000256" key="3">
    <source>
        <dbReference type="SAM" id="MobiDB-lite"/>
    </source>
</evidence>
<protein>
    <submittedName>
        <fullName evidence="5">Uncharacterized protein</fullName>
    </submittedName>
</protein>